<dbReference type="PROSITE" id="PS50011">
    <property type="entry name" value="PROTEIN_KINASE_DOM"/>
    <property type="match status" value="1"/>
</dbReference>
<name>A0A4Y7QIU6_9AGAM</name>
<dbReference type="Proteomes" id="UP000294933">
    <property type="component" value="Unassembled WGS sequence"/>
</dbReference>
<dbReference type="InterPro" id="IPR040976">
    <property type="entry name" value="Pkinase_fungal"/>
</dbReference>
<dbReference type="InterPro" id="IPR000719">
    <property type="entry name" value="Prot_kinase_dom"/>
</dbReference>
<feature type="compositionally biased region" description="Polar residues" evidence="1">
    <location>
        <begin position="239"/>
        <end position="248"/>
    </location>
</feature>
<accession>A0A4Y7QIU6</accession>
<dbReference type="PANTHER" id="PTHR38248:SF2">
    <property type="entry name" value="FUNK1 11"/>
    <property type="match status" value="1"/>
</dbReference>
<dbReference type="OrthoDB" id="2747778at2759"/>
<dbReference type="GO" id="GO:0004672">
    <property type="term" value="F:protein kinase activity"/>
    <property type="evidence" value="ECO:0007669"/>
    <property type="project" value="InterPro"/>
</dbReference>
<evidence type="ECO:0000313" key="4">
    <source>
        <dbReference type="Proteomes" id="UP000294933"/>
    </source>
</evidence>
<proteinExistence type="predicted"/>
<dbReference type="Gene3D" id="1.10.510.10">
    <property type="entry name" value="Transferase(Phosphotransferase) domain 1"/>
    <property type="match status" value="1"/>
</dbReference>
<dbReference type="VEuPathDB" id="FungiDB:BD410DRAFT_713885"/>
<feature type="region of interest" description="Disordered" evidence="1">
    <location>
        <begin position="233"/>
        <end position="262"/>
    </location>
</feature>
<dbReference type="EMBL" id="ML170159">
    <property type="protein sequence ID" value="TDL27553.1"/>
    <property type="molecule type" value="Genomic_DNA"/>
</dbReference>
<dbReference type="SUPFAM" id="SSF56112">
    <property type="entry name" value="Protein kinase-like (PK-like)"/>
    <property type="match status" value="1"/>
</dbReference>
<dbReference type="AlphaFoldDB" id="A0A4Y7QIU6"/>
<dbReference type="STRING" id="50990.A0A4Y7QIU6"/>
<protein>
    <recommendedName>
        <fullName evidence="2">Protein kinase domain-containing protein</fullName>
    </recommendedName>
</protein>
<evidence type="ECO:0000313" key="3">
    <source>
        <dbReference type="EMBL" id="TDL27553.1"/>
    </source>
</evidence>
<organism evidence="3 4">
    <name type="scientific">Rickenella mellea</name>
    <dbReference type="NCBI Taxonomy" id="50990"/>
    <lineage>
        <taxon>Eukaryota</taxon>
        <taxon>Fungi</taxon>
        <taxon>Dikarya</taxon>
        <taxon>Basidiomycota</taxon>
        <taxon>Agaricomycotina</taxon>
        <taxon>Agaricomycetes</taxon>
        <taxon>Hymenochaetales</taxon>
        <taxon>Rickenellaceae</taxon>
        <taxon>Rickenella</taxon>
    </lineage>
</organism>
<sequence length="262" mass="29790">METAVEFVWPLPIRVPLHQILLNAGILHRDINSGNLLVADNEGIFLDLDLSVSTKTFPSSSRPPGLTGTWPFISAKLLLDTEIRHEREDDLESFYHVLTWVALRYTAHNLNPEELSSLMEMYDETFCTDSGTKGGRLKSGAFLSGEVPEKVVFTDCKPLNDLIKELTTVFAVRYRNPEDLEFIRRVKANPYSASVLKQYPDTDYLQHEENLAAEKWMVETIRRHLRDRNAWLEADKATPQASNSGTMSSRDHASDQAQQCHN</sequence>
<evidence type="ECO:0000259" key="2">
    <source>
        <dbReference type="PROSITE" id="PS50011"/>
    </source>
</evidence>
<dbReference type="InterPro" id="IPR011009">
    <property type="entry name" value="Kinase-like_dom_sf"/>
</dbReference>
<keyword evidence="4" id="KW-1185">Reference proteome</keyword>
<gene>
    <name evidence="3" type="ORF">BD410DRAFT_713885</name>
</gene>
<reference evidence="3 4" key="1">
    <citation type="submission" date="2018-06" db="EMBL/GenBank/DDBJ databases">
        <title>A transcriptomic atlas of mushroom development highlights an independent origin of complex multicellularity.</title>
        <authorList>
            <consortium name="DOE Joint Genome Institute"/>
            <person name="Krizsan K."/>
            <person name="Almasi E."/>
            <person name="Merenyi Z."/>
            <person name="Sahu N."/>
            <person name="Viragh M."/>
            <person name="Koszo T."/>
            <person name="Mondo S."/>
            <person name="Kiss B."/>
            <person name="Balint B."/>
            <person name="Kues U."/>
            <person name="Barry K."/>
            <person name="Hegedus J.C."/>
            <person name="Henrissat B."/>
            <person name="Johnson J."/>
            <person name="Lipzen A."/>
            <person name="Ohm R."/>
            <person name="Nagy I."/>
            <person name="Pangilinan J."/>
            <person name="Yan J."/>
            <person name="Xiong Y."/>
            <person name="Grigoriev I.V."/>
            <person name="Hibbett D.S."/>
            <person name="Nagy L.G."/>
        </authorList>
    </citation>
    <scope>NUCLEOTIDE SEQUENCE [LARGE SCALE GENOMIC DNA]</scope>
    <source>
        <strain evidence="3 4">SZMC22713</strain>
    </source>
</reference>
<evidence type="ECO:0000256" key="1">
    <source>
        <dbReference type="SAM" id="MobiDB-lite"/>
    </source>
</evidence>
<dbReference type="PANTHER" id="PTHR38248">
    <property type="entry name" value="FUNK1 6"/>
    <property type="match status" value="1"/>
</dbReference>
<dbReference type="Pfam" id="PF17667">
    <property type="entry name" value="Pkinase_fungal"/>
    <property type="match status" value="1"/>
</dbReference>
<dbReference type="GO" id="GO:0005524">
    <property type="term" value="F:ATP binding"/>
    <property type="evidence" value="ECO:0007669"/>
    <property type="project" value="InterPro"/>
</dbReference>
<feature type="domain" description="Protein kinase" evidence="2">
    <location>
        <begin position="1"/>
        <end position="192"/>
    </location>
</feature>